<dbReference type="InterPro" id="IPR017926">
    <property type="entry name" value="GATASE"/>
</dbReference>
<protein>
    <submittedName>
        <fullName evidence="2 3">GMP synthase</fullName>
    </submittedName>
</protein>
<dbReference type="SUPFAM" id="SSF52317">
    <property type="entry name" value="Class I glutamine amidotransferase-like"/>
    <property type="match status" value="1"/>
</dbReference>
<proteinExistence type="predicted"/>
<dbReference type="EMBL" id="BJXU01000109">
    <property type="protein sequence ID" value="GEN24779.1"/>
    <property type="molecule type" value="Genomic_DNA"/>
</dbReference>
<dbReference type="Gene3D" id="3.40.50.880">
    <property type="match status" value="1"/>
</dbReference>
<keyword evidence="5" id="KW-1185">Reference proteome</keyword>
<dbReference type="AlphaFoldDB" id="A0A1M7C837"/>
<evidence type="ECO:0000313" key="2">
    <source>
        <dbReference type="EMBL" id="GEN24779.1"/>
    </source>
</evidence>
<dbReference type="Pfam" id="PF00117">
    <property type="entry name" value="GATase"/>
    <property type="match status" value="1"/>
</dbReference>
<dbReference type="RefSeq" id="WP_307725400.1">
    <property type="nucleotide sequence ID" value="NZ_BJXU01000109.1"/>
</dbReference>
<dbReference type="InterPro" id="IPR029062">
    <property type="entry name" value="Class_I_gatase-like"/>
</dbReference>
<dbReference type="PANTHER" id="PTHR42695">
    <property type="entry name" value="GLUTAMINE AMIDOTRANSFERASE YLR126C-RELATED"/>
    <property type="match status" value="1"/>
</dbReference>
<gene>
    <name evidence="2" type="ORF">HCU01_27280</name>
    <name evidence="3" type="ORF">SAMN05660971_00998</name>
</gene>
<dbReference type="EMBL" id="FRCA01000002">
    <property type="protein sequence ID" value="SHL63306.1"/>
    <property type="molecule type" value="Genomic_DNA"/>
</dbReference>
<accession>A0A1M7C837</accession>
<name>A0A1M7C837_9GAMM</name>
<sequence>MMKPLIILKTGDSFDDVIEHRGNFEQLFAAALNAPATLPIDVVDARDVDALPDPGSLGGAVITGSHAMVTDREVWSEALKPWLRQALAVDLPLLGVCYGHQLMADALGGQAGYHPAGRECGSFAIQLDAAASDDPLFAELPPIFPAHLTHSQTVLKAPAGATVLARNAHDPHQALRYGPRQWSVQFHPEFDVNVMLRYLDHQREPLQQQGADPEALYAGICPTPQASSLLSRFARLLGESSNAA</sequence>
<dbReference type="NCBIfam" id="NF006562">
    <property type="entry name" value="PRK09065.1"/>
    <property type="match status" value="1"/>
</dbReference>
<dbReference type="PANTHER" id="PTHR42695:SF5">
    <property type="entry name" value="GLUTAMINE AMIDOTRANSFERASE YLR126C-RELATED"/>
    <property type="match status" value="1"/>
</dbReference>
<dbReference type="CDD" id="cd01741">
    <property type="entry name" value="GATase1_1"/>
    <property type="match status" value="1"/>
</dbReference>
<dbReference type="GO" id="GO:0005829">
    <property type="term" value="C:cytosol"/>
    <property type="evidence" value="ECO:0007669"/>
    <property type="project" value="TreeGrafter"/>
</dbReference>
<dbReference type="PROSITE" id="PS51273">
    <property type="entry name" value="GATASE_TYPE_1"/>
    <property type="match status" value="1"/>
</dbReference>
<evidence type="ECO:0000313" key="4">
    <source>
        <dbReference type="Proteomes" id="UP000184123"/>
    </source>
</evidence>
<evidence type="ECO:0000313" key="5">
    <source>
        <dbReference type="Proteomes" id="UP000321726"/>
    </source>
</evidence>
<evidence type="ECO:0000313" key="3">
    <source>
        <dbReference type="EMBL" id="SHL63306.1"/>
    </source>
</evidence>
<reference evidence="2 5" key="2">
    <citation type="submission" date="2019-07" db="EMBL/GenBank/DDBJ databases">
        <title>Whole genome shotgun sequence of Halomonas cupida NBRC 102219.</title>
        <authorList>
            <person name="Hosoyama A."/>
            <person name="Uohara A."/>
            <person name="Ohji S."/>
            <person name="Ichikawa N."/>
        </authorList>
    </citation>
    <scope>NUCLEOTIDE SEQUENCE [LARGE SCALE GENOMIC DNA]</scope>
    <source>
        <strain evidence="2 5">NBRC 102219</strain>
    </source>
</reference>
<evidence type="ECO:0000259" key="1">
    <source>
        <dbReference type="Pfam" id="PF00117"/>
    </source>
</evidence>
<dbReference type="STRING" id="44933.SAMN05660971_00998"/>
<dbReference type="Proteomes" id="UP000184123">
    <property type="component" value="Unassembled WGS sequence"/>
</dbReference>
<reference evidence="3 4" key="1">
    <citation type="submission" date="2016-11" db="EMBL/GenBank/DDBJ databases">
        <authorList>
            <person name="Jaros S."/>
            <person name="Januszkiewicz K."/>
            <person name="Wedrychowicz H."/>
        </authorList>
    </citation>
    <scope>NUCLEOTIDE SEQUENCE [LARGE SCALE GENOMIC DNA]</scope>
    <source>
        <strain evidence="3 4">DSM 4740</strain>
    </source>
</reference>
<dbReference type="InterPro" id="IPR044992">
    <property type="entry name" value="ChyE-like"/>
</dbReference>
<dbReference type="Proteomes" id="UP000321726">
    <property type="component" value="Unassembled WGS sequence"/>
</dbReference>
<feature type="domain" description="Glutamine amidotransferase" evidence="1">
    <location>
        <begin position="81"/>
        <end position="192"/>
    </location>
</feature>
<organism evidence="3 4">
    <name type="scientific">Halomonas cupida</name>
    <dbReference type="NCBI Taxonomy" id="44933"/>
    <lineage>
        <taxon>Bacteria</taxon>
        <taxon>Pseudomonadati</taxon>
        <taxon>Pseudomonadota</taxon>
        <taxon>Gammaproteobacteria</taxon>
        <taxon>Oceanospirillales</taxon>
        <taxon>Halomonadaceae</taxon>
        <taxon>Halomonas</taxon>
    </lineage>
</organism>